<dbReference type="Pfam" id="PF03205">
    <property type="entry name" value="MobB"/>
    <property type="match status" value="1"/>
</dbReference>
<dbReference type="EMBL" id="MLJW01001103">
    <property type="protein sequence ID" value="OIQ80142.1"/>
    <property type="molecule type" value="Genomic_DNA"/>
</dbReference>
<organism evidence="2">
    <name type="scientific">mine drainage metagenome</name>
    <dbReference type="NCBI Taxonomy" id="410659"/>
    <lineage>
        <taxon>unclassified sequences</taxon>
        <taxon>metagenomes</taxon>
        <taxon>ecological metagenomes</taxon>
    </lineage>
</organism>
<gene>
    <name evidence="2" type="primary">mobB_8</name>
    <name evidence="2" type="ORF">GALL_381120</name>
</gene>
<name>A0A1J5Q908_9ZZZZ</name>
<dbReference type="NCBIfam" id="TIGR00176">
    <property type="entry name" value="mobB"/>
    <property type="match status" value="1"/>
</dbReference>
<sequence>MSGSIGPGRIPLLGICASGSGIGKTTLLTALIPALAAQGFRVSVVKHAHHAFDIDHPGKDSYRIRESGAVQTLIGSRLRWALMTELSRLAPDQPEPDLEQLLMQMDTSLVDMILVEGFKQAPIPKIEVYRPSLGKPLLAEHDANIIAIAADGIVQTSLPVLDLNDPAAIARFVISWSQSHESIPIIDSSRTP</sequence>
<dbReference type="GO" id="GO:0006777">
    <property type="term" value="P:Mo-molybdopterin cofactor biosynthetic process"/>
    <property type="evidence" value="ECO:0007669"/>
    <property type="project" value="InterPro"/>
</dbReference>
<dbReference type="FunFam" id="3.40.50.300:FF:000920">
    <property type="entry name" value="Molybdopterin-guanine dinucleotide biosynthesis protein B"/>
    <property type="match status" value="1"/>
</dbReference>
<dbReference type="SUPFAM" id="SSF52540">
    <property type="entry name" value="P-loop containing nucleoside triphosphate hydrolases"/>
    <property type="match status" value="1"/>
</dbReference>
<feature type="domain" description="Molybdopterin-guanine dinucleotide biosynthesis protein B (MobB)" evidence="1">
    <location>
        <begin position="14"/>
        <end position="151"/>
    </location>
</feature>
<dbReference type="Gene3D" id="3.40.50.300">
    <property type="entry name" value="P-loop containing nucleotide triphosphate hydrolases"/>
    <property type="match status" value="1"/>
</dbReference>
<dbReference type="PANTHER" id="PTHR40072">
    <property type="entry name" value="MOLYBDOPTERIN-GUANINE DINUCLEOTIDE BIOSYNTHESIS ADAPTER PROTEIN-RELATED"/>
    <property type="match status" value="1"/>
</dbReference>
<dbReference type="InterPro" id="IPR027417">
    <property type="entry name" value="P-loop_NTPase"/>
</dbReference>
<dbReference type="PANTHER" id="PTHR40072:SF1">
    <property type="entry name" value="MOLYBDOPTERIN-GUANINE DINUCLEOTIDE BIOSYNTHESIS ADAPTER PROTEIN"/>
    <property type="match status" value="1"/>
</dbReference>
<dbReference type="InterPro" id="IPR052539">
    <property type="entry name" value="MGD_biosynthesis_adapter"/>
</dbReference>
<dbReference type="AlphaFoldDB" id="A0A1J5Q908"/>
<dbReference type="InterPro" id="IPR004435">
    <property type="entry name" value="MobB_dom"/>
</dbReference>
<accession>A0A1J5Q908</accession>
<reference evidence="2" key="1">
    <citation type="submission" date="2016-10" db="EMBL/GenBank/DDBJ databases">
        <title>Sequence of Gallionella enrichment culture.</title>
        <authorList>
            <person name="Poehlein A."/>
            <person name="Muehling M."/>
            <person name="Daniel R."/>
        </authorList>
    </citation>
    <scope>NUCLEOTIDE SEQUENCE</scope>
</reference>
<comment type="caution">
    <text evidence="2">The sequence shown here is derived from an EMBL/GenBank/DDBJ whole genome shotgun (WGS) entry which is preliminary data.</text>
</comment>
<protein>
    <submittedName>
        <fullName evidence="2">Molybdopterin-guanine dinucleotide biosynthesis adapter protein</fullName>
    </submittedName>
</protein>
<dbReference type="GO" id="GO:0005525">
    <property type="term" value="F:GTP binding"/>
    <property type="evidence" value="ECO:0007669"/>
    <property type="project" value="InterPro"/>
</dbReference>
<proteinExistence type="predicted"/>
<evidence type="ECO:0000259" key="1">
    <source>
        <dbReference type="Pfam" id="PF03205"/>
    </source>
</evidence>
<evidence type="ECO:0000313" key="2">
    <source>
        <dbReference type="EMBL" id="OIQ80142.1"/>
    </source>
</evidence>
<dbReference type="CDD" id="cd03116">
    <property type="entry name" value="MobB"/>
    <property type="match status" value="1"/>
</dbReference>